<keyword evidence="2" id="KW-0812">Transmembrane</keyword>
<evidence type="ECO:0000259" key="3">
    <source>
        <dbReference type="Pfam" id="PF17802"/>
    </source>
</evidence>
<accession>A0A269ZGY9</accession>
<dbReference type="InterPro" id="IPR013783">
    <property type="entry name" value="Ig-like_fold"/>
</dbReference>
<dbReference type="InterPro" id="IPR041033">
    <property type="entry name" value="SpaA_PFL_dom_1"/>
</dbReference>
<reference evidence="6 7" key="1">
    <citation type="submission" date="2017-04" db="EMBL/GenBank/DDBJ databases">
        <title>Kefir bacterial isolates.</title>
        <authorList>
            <person name="Kim Y."/>
            <person name="Blasche S."/>
            <person name="Patil K.R."/>
        </authorList>
    </citation>
    <scope>NUCLEOTIDE SEQUENCE [LARGE SCALE GENOMIC DNA]</scope>
    <source>
        <strain evidence="6 7">OG2</strain>
    </source>
</reference>
<feature type="domain" description="SpaA-like prealbumin fold" evidence="5">
    <location>
        <begin position="386"/>
        <end position="503"/>
    </location>
</feature>
<keyword evidence="2" id="KW-1133">Transmembrane helix</keyword>
<feature type="region of interest" description="Disordered" evidence="1">
    <location>
        <begin position="1"/>
        <end position="20"/>
    </location>
</feature>
<feature type="domain" description="SpaA-like prealbumin fold" evidence="3">
    <location>
        <begin position="844"/>
        <end position="934"/>
    </location>
</feature>
<protein>
    <submittedName>
        <fullName evidence="6">Uncharacterized protein</fullName>
    </submittedName>
</protein>
<evidence type="ECO:0000256" key="2">
    <source>
        <dbReference type="SAM" id="Phobius"/>
    </source>
</evidence>
<comment type="caution">
    <text evidence="6">The sequence shown here is derived from an EMBL/GenBank/DDBJ whole genome shotgun (WGS) entry which is preliminary data.</text>
</comment>
<evidence type="ECO:0000256" key="1">
    <source>
        <dbReference type="SAM" id="MobiDB-lite"/>
    </source>
</evidence>
<gene>
    <name evidence="6" type="ORF">B8X04_00325</name>
</gene>
<feature type="region of interest" description="Disordered" evidence="1">
    <location>
        <begin position="510"/>
        <end position="529"/>
    </location>
</feature>
<feature type="region of interest" description="Disordered" evidence="1">
    <location>
        <begin position="49"/>
        <end position="103"/>
    </location>
</feature>
<dbReference type="Gene3D" id="2.120.10.80">
    <property type="entry name" value="Kelch-type beta propeller"/>
    <property type="match status" value="1"/>
</dbReference>
<dbReference type="InterPro" id="IPR015915">
    <property type="entry name" value="Kelch-typ_b-propeller"/>
</dbReference>
<dbReference type="Pfam" id="PF17802">
    <property type="entry name" value="SpaA"/>
    <property type="match status" value="1"/>
</dbReference>
<dbReference type="SUPFAM" id="SSF63829">
    <property type="entry name" value="Calcium-dependent phosphotriesterase"/>
    <property type="match status" value="1"/>
</dbReference>
<evidence type="ECO:0000259" key="5">
    <source>
        <dbReference type="Pfam" id="PF20674"/>
    </source>
</evidence>
<dbReference type="InterPro" id="IPR048834">
    <property type="entry name" value="SpaA_pre-album"/>
</dbReference>
<dbReference type="EMBL" id="NCWY01000001">
    <property type="protein sequence ID" value="PAK97064.1"/>
    <property type="molecule type" value="Genomic_DNA"/>
</dbReference>
<dbReference type="Pfam" id="PF20674">
    <property type="entry name" value="SpaA_3"/>
    <property type="match status" value="1"/>
</dbReference>
<feature type="compositionally biased region" description="Polar residues" evidence="1">
    <location>
        <begin position="516"/>
        <end position="527"/>
    </location>
</feature>
<dbReference type="GO" id="GO:0005975">
    <property type="term" value="P:carbohydrate metabolic process"/>
    <property type="evidence" value="ECO:0007669"/>
    <property type="project" value="UniProtKB-ARBA"/>
</dbReference>
<feature type="compositionally biased region" description="Low complexity" evidence="1">
    <location>
        <begin position="57"/>
        <end position="76"/>
    </location>
</feature>
<evidence type="ECO:0000313" key="7">
    <source>
        <dbReference type="Proteomes" id="UP000216867"/>
    </source>
</evidence>
<dbReference type="AlphaFoldDB" id="A0A269ZGY9"/>
<evidence type="ECO:0000313" key="6">
    <source>
        <dbReference type="EMBL" id="PAK97064.1"/>
    </source>
</evidence>
<keyword evidence="2" id="KW-0472">Membrane</keyword>
<sequence>MAFFRSASPANPRRSPNQSSPLRGLLAAFVVLVLLFSVSGVLMAPTPAEAAGKGVDSAPSSSSESSKPTEKSSGSGLRDSGDAAQSEPAPSESSKTESAPVPSRVAAQAAATLSCRPGVVYSINAQPGQLQQINPDGTMTPVGSPANSISQLNGLGITAGGTSAIAYDRTPNKIGTENISHLATFYTFSPASGVWTNTNVKFDSSTAANGGAKVGLIAGGVDLSTGIYYFGGFLNSAQQFRLWSFDPSSGKISLKGTIETKGDGTGANGDLVFDNEGNLFIVRNENNNNAQTQTKIFSVTNEALQAANGNVAIPASEAFGQPTVGGVNGIAFDSDGKVYLGTAAAPSTGRINAVTTYDMPGFTNRKVANNQALGTTDLATCSSPPTITIEKDVVNRVNSGDQFKLNLSMTQTDGTKLDLGAATTTGSKTGIQDERIGPFPVARGTSLTFGETAAGTTNLGRYASRYSCTADDKPISPSGSGTGTTFTFPATGDEVICRITNAPATADVTINKKTQDQNGGSEQNASGWTVGAKATAASGTVTKSPTADTQTTDASGNAKWTLNFGSNTSSARLAVSERQQTGYEFASGTCRITRFDGTTANVTLTGAAEQTLSEQIRPGDTVECGYVNKKSSADVTVNKKWVIDGKTIDNGSQPSGMSAKLLLDPAGQGSGEPAFGQKRTGFAVGDTVKIGETATIDAQKFPGCSVKSKTISGPGITGTVALTDTFSTKLPGASNVYTVTNTVECQTLTITKDVENDNGGTLTAADWNQRLFSTRDGGSAVPFDSGEKKYVTSGTYLISENSLPGYEQVSIRCTGATYDEKTKKVSIAAGQNAECIVANADSAGTVSWEKTSESGDLLDGSEWTIRDADGNEIDLDDCVAASAEGCSGRDRNPKAGQFRVEDLKWGDYTLVETKAPAGYELDETERPFTISRDRLDFAFEEPIVNKQAESPQLPFTGGIGTTGYIIGGAALLLAAAAAAAWQHRRRVQGRS</sequence>
<dbReference type="Proteomes" id="UP000216867">
    <property type="component" value="Unassembled WGS sequence"/>
</dbReference>
<organism evidence="6 7">
    <name type="scientific">Brevibacterium casei</name>
    <dbReference type="NCBI Taxonomy" id="33889"/>
    <lineage>
        <taxon>Bacteria</taxon>
        <taxon>Bacillati</taxon>
        <taxon>Actinomycetota</taxon>
        <taxon>Actinomycetes</taxon>
        <taxon>Micrococcales</taxon>
        <taxon>Brevibacteriaceae</taxon>
        <taxon>Brevibacterium</taxon>
    </lineage>
</organism>
<evidence type="ECO:0000259" key="4">
    <source>
        <dbReference type="Pfam" id="PF19403"/>
    </source>
</evidence>
<name>A0A269ZGY9_9MICO</name>
<feature type="compositionally biased region" description="Polar residues" evidence="1">
    <location>
        <begin position="537"/>
        <end position="556"/>
    </location>
</feature>
<feature type="domain" description="SpaA-like prealbumin fold" evidence="4">
    <location>
        <begin position="746"/>
        <end position="836"/>
    </location>
</feature>
<dbReference type="Gene3D" id="2.60.40.10">
    <property type="entry name" value="Immunoglobulins"/>
    <property type="match status" value="1"/>
</dbReference>
<feature type="transmembrane region" description="Helical" evidence="2">
    <location>
        <begin position="962"/>
        <end position="981"/>
    </location>
</feature>
<feature type="compositionally biased region" description="Low complexity" evidence="1">
    <location>
        <begin position="83"/>
        <end position="93"/>
    </location>
</feature>
<dbReference type="InterPro" id="IPR045826">
    <property type="entry name" value="SpaA_PFL_dom_2"/>
</dbReference>
<proteinExistence type="predicted"/>
<feature type="region of interest" description="Disordered" evidence="1">
    <location>
        <begin position="536"/>
        <end position="556"/>
    </location>
</feature>
<dbReference type="RefSeq" id="WP_095375065.1">
    <property type="nucleotide sequence ID" value="NZ_NCWY01000001.1"/>
</dbReference>
<dbReference type="Pfam" id="PF19403">
    <property type="entry name" value="SpaA_2"/>
    <property type="match status" value="1"/>
</dbReference>